<evidence type="ECO:0000256" key="2">
    <source>
        <dbReference type="ARBA" id="ARBA00023125"/>
    </source>
</evidence>
<dbReference type="InterPro" id="IPR036388">
    <property type="entry name" value="WH-like_DNA-bd_sf"/>
</dbReference>
<name>A0A6J6PBK8_9ZZZZ</name>
<accession>A0A6J6PBK8</accession>
<dbReference type="Pfam" id="PF12802">
    <property type="entry name" value="MarR_2"/>
    <property type="match status" value="1"/>
</dbReference>
<gene>
    <name evidence="5" type="ORF">UFOPK2579_00676</name>
</gene>
<keyword evidence="3" id="KW-0804">Transcription</keyword>
<protein>
    <submittedName>
        <fullName evidence="5">Unannotated protein</fullName>
    </submittedName>
</protein>
<dbReference type="InterPro" id="IPR000835">
    <property type="entry name" value="HTH_MarR-typ"/>
</dbReference>
<evidence type="ECO:0000256" key="1">
    <source>
        <dbReference type="ARBA" id="ARBA00023015"/>
    </source>
</evidence>
<evidence type="ECO:0000259" key="4">
    <source>
        <dbReference type="Pfam" id="PF12802"/>
    </source>
</evidence>
<dbReference type="GO" id="GO:0003700">
    <property type="term" value="F:DNA-binding transcription factor activity"/>
    <property type="evidence" value="ECO:0007669"/>
    <property type="project" value="InterPro"/>
</dbReference>
<evidence type="ECO:0000256" key="3">
    <source>
        <dbReference type="ARBA" id="ARBA00023163"/>
    </source>
</evidence>
<keyword evidence="2" id="KW-0238">DNA-binding</keyword>
<dbReference type="GO" id="GO:0003677">
    <property type="term" value="F:DNA binding"/>
    <property type="evidence" value="ECO:0007669"/>
    <property type="project" value="UniProtKB-KW"/>
</dbReference>
<proteinExistence type="predicted"/>
<dbReference type="SUPFAM" id="SSF46785">
    <property type="entry name" value="Winged helix' DNA-binding domain"/>
    <property type="match status" value="1"/>
</dbReference>
<sequence>MESVERAQYVERWARALESQGQSRIAGRVYGHLATAPEPYLSLQDLADQLGVSRASISTNTRRLVDLGLVSRVPVPGSRGEHYCADPAAARGLVAGLVTATRDLEHLSREGIDLVEDQSAPGARSLQLLAELYGRMGAALEATLAGVADEPARS</sequence>
<dbReference type="Gene3D" id="1.10.10.10">
    <property type="entry name" value="Winged helix-like DNA-binding domain superfamily/Winged helix DNA-binding domain"/>
    <property type="match status" value="1"/>
</dbReference>
<keyword evidence="1" id="KW-0805">Transcription regulation</keyword>
<evidence type="ECO:0000313" key="5">
    <source>
        <dbReference type="EMBL" id="CAB4695976.1"/>
    </source>
</evidence>
<dbReference type="EMBL" id="CAEZXR010000058">
    <property type="protein sequence ID" value="CAB4695976.1"/>
    <property type="molecule type" value="Genomic_DNA"/>
</dbReference>
<feature type="domain" description="HTH marR-type" evidence="4">
    <location>
        <begin position="31"/>
        <end position="78"/>
    </location>
</feature>
<organism evidence="5">
    <name type="scientific">freshwater metagenome</name>
    <dbReference type="NCBI Taxonomy" id="449393"/>
    <lineage>
        <taxon>unclassified sequences</taxon>
        <taxon>metagenomes</taxon>
        <taxon>ecological metagenomes</taxon>
    </lineage>
</organism>
<dbReference type="InterPro" id="IPR036390">
    <property type="entry name" value="WH_DNA-bd_sf"/>
</dbReference>
<dbReference type="AlphaFoldDB" id="A0A6J6PBK8"/>
<dbReference type="PANTHER" id="PTHR38465:SF2">
    <property type="entry name" value="HTH-TYPE TRANSCRIPTIONAL REGULATOR MMPR5"/>
    <property type="match status" value="1"/>
</dbReference>
<dbReference type="PANTHER" id="PTHR38465">
    <property type="entry name" value="HTH-TYPE TRANSCRIPTIONAL REGULATOR MJ1563-RELATED"/>
    <property type="match status" value="1"/>
</dbReference>
<reference evidence="5" key="1">
    <citation type="submission" date="2020-05" db="EMBL/GenBank/DDBJ databases">
        <authorList>
            <person name="Chiriac C."/>
            <person name="Salcher M."/>
            <person name="Ghai R."/>
            <person name="Kavagutti S V."/>
        </authorList>
    </citation>
    <scope>NUCLEOTIDE SEQUENCE</scope>
</reference>
<dbReference type="InterPro" id="IPR052362">
    <property type="entry name" value="HTH-GbsR_regulator"/>
</dbReference>